<dbReference type="Gene3D" id="1.10.8.20">
    <property type="entry name" value="N-terminal domain of phosphatidylinositol transfer protein sec14p"/>
    <property type="match status" value="1"/>
</dbReference>
<evidence type="ECO:0000256" key="5">
    <source>
        <dbReference type="SAM" id="Coils"/>
    </source>
</evidence>
<dbReference type="Gene3D" id="3.40.525.10">
    <property type="entry name" value="CRAL-TRIO lipid binding domain"/>
    <property type="match status" value="1"/>
</dbReference>
<comment type="similarity">
    <text evidence="4">Belongs to the SFH family.</text>
</comment>
<dbReference type="PANTHER" id="PTHR45657:SF50">
    <property type="entry name" value="PHOSPHATIDYLINOSITOL_PHOSPHATIDYLCHOLINE TRANSFER PROTEIN SFH11"/>
    <property type="match status" value="1"/>
</dbReference>
<protein>
    <recommendedName>
        <fullName evidence="6">CRAL-TRIO domain-containing protein</fullName>
    </recommendedName>
</protein>
<dbReference type="SMART" id="SM01100">
    <property type="entry name" value="CRAL_TRIO_N"/>
    <property type="match status" value="1"/>
</dbReference>
<dbReference type="SUPFAM" id="SSF46938">
    <property type="entry name" value="CRAL/TRIO N-terminal domain"/>
    <property type="match status" value="1"/>
</dbReference>
<keyword evidence="5" id="KW-0175">Coiled coil</keyword>
<proteinExistence type="inferred from homology"/>
<comment type="subcellular location">
    <subcellularLocation>
        <location evidence="1">Cell membrane</location>
        <topology evidence="1">Peripheral membrane protein</topology>
    </subcellularLocation>
    <subcellularLocation>
        <location evidence="2">Golgi apparatus membrane</location>
        <topology evidence="2">Peripheral membrane protein</topology>
    </subcellularLocation>
</comment>
<dbReference type="InterPro" id="IPR051026">
    <property type="entry name" value="PI/PC_transfer"/>
</dbReference>
<dbReference type="InterPro" id="IPR036865">
    <property type="entry name" value="CRAL-TRIO_dom_sf"/>
</dbReference>
<accession>A0AAV7EU21</accession>
<evidence type="ECO:0000256" key="4">
    <source>
        <dbReference type="ARBA" id="ARBA00038020"/>
    </source>
</evidence>
<evidence type="ECO:0000256" key="3">
    <source>
        <dbReference type="ARBA" id="ARBA00023034"/>
    </source>
</evidence>
<evidence type="ECO:0000259" key="6">
    <source>
        <dbReference type="PROSITE" id="PS50191"/>
    </source>
</evidence>
<gene>
    <name evidence="7" type="ORF">H6P81_005237</name>
</gene>
<name>A0AAV7EU21_ARIFI</name>
<dbReference type="Pfam" id="PF00650">
    <property type="entry name" value="CRAL_TRIO"/>
    <property type="match status" value="1"/>
</dbReference>
<feature type="coiled-coil region" evidence="5">
    <location>
        <begin position="384"/>
        <end position="414"/>
    </location>
</feature>
<dbReference type="GO" id="GO:0000139">
    <property type="term" value="C:Golgi membrane"/>
    <property type="evidence" value="ECO:0007669"/>
    <property type="project" value="UniProtKB-SubCell"/>
</dbReference>
<dbReference type="InterPro" id="IPR001251">
    <property type="entry name" value="CRAL-TRIO_dom"/>
</dbReference>
<dbReference type="Proteomes" id="UP000825729">
    <property type="component" value="Unassembled WGS sequence"/>
</dbReference>
<dbReference type="PANTHER" id="PTHR45657">
    <property type="entry name" value="CRAL-TRIO DOMAIN-CONTAINING PROTEIN YKL091C-RELATED"/>
    <property type="match status" value="1"/>
</dbReference>
<keyword evidence="8" id="KW-1185">Reference proteome</keyword>
<evidence type="ECO:0000256" key="1">
    <source>
        <dbReference type="ARBA" id="ARBA00004202"/>
    </source>
</evidence>
<dbReference type="AlphaFoldDB" id="A0AAV7EU21"/>
<dbReference type="CDD" id="cd00170">
    <property type="entry name" value="SEC14"/>
    <property type="match status" value="1"/>
</dbReference>
<dbReference type="GO" id="GO:0005886">
    <property type="term" value="C:plasma membrane"/>
    <property type="evidence" value="ECO:0007669"/>
    <property type="project" value="UniProtKB-SubCell"/>
</dbReference>
<dbReference type="EMBL" id="JAINDJ010000003">
    <property type="protein sequence ID" value="KAG9452333.1"/>
    <property type="molecule type" value="Genomic_DNA"/>
</dbReference>
<dbReference type="SMART" id="SM00516">
    <property type="entry name" value="SEC14"/>
    <property type="match status" value="1"/>
</dbReference>
<reference evidence="7 8" key="1">
    <citation type="submission" date="2021-07" db="EMBL/GenBank/DDBJ databases">
        <title>The Aristolochia fimbriata genome: insights into angiosperm evolution, floral development and chemical biosynthesis.</title>
        <authorList>
            <person name="Jiao Y."/>
        </authorList>
    </citation>
    <scope>NUCLEOTIDE SEQUENCE [LARGE SCALE GENOMIC DNA]</scope>
    <source>
        <strain evidence="7">IBCAS-2021</strain>
        <tissue evidence="7">Leaf</tissue>
    </source>
</reference>
<dbReference type="InterPro" id="IPR011074">
    <property type="entry name" value="CRAL/TRIO_N_dom"/>
</dbReference>
<dbReference type="PROSITE" id="PS50191">
    <property type="entry name" value="CRAL_TRIO"/>
    <property type="match status" value="1"/>
</dbReference>
<dbReference type="InterPro" id="IPR036273">
    <property type="entry name" value="CRAL/TRIO_N_dom_sf"/>
</dbReference>
<comment type="caution">
    <text evidence="7">The sequence shown here is derived from an EMBL/GenBank/DDBJ whole genome shotgun (WGS) entry which is preliminary data.</text>
</comment>
<sequence>MPSTKGFDKAVGEPDNPDIRFRKRTESLKLPIEEHWHLPQKTKKQVSLTQRLNVIGKFRNSLKKFGRSKSMQEIIEGSRDPDDEQLVQEFHSLLLRDGQLSEKHDDYHTLLRFLRMRAFDMQKAKEMYQKMLTWRGDNGIDTIEQEFSFEEYNKVKRCYPHGYHGVDRYGRPLYIERVGMLDIDALLKVTTVERFVKAHIVEQEKTLNWRYPACSLAAKRHVASTTVILDVAGLGKSNFSKGARDIFMELQRIDSNYYPETLFRLFIVNAGSGFRVLWRALKVFLEARTVAKIHVLGSEYRSTLTEFIDQSNLPTFLGGNCTCSEHGGCLLEDKGPWTDPEITEVIQAFFKKEQNFSTEPSILQDDVHSFGMQNFGKTENSEQHQQIENLLQSILSKQENLEQQLKQLKALTTTKAFQHSSIEILTESLRAALSE</sequence>
<evidence type="ECO:0000256" key="2">
    <source>
        <dbReference type="ARBA" id="ARBA00004395"/>
    </source>
</evidence>
<keyword evidence="3" id="KW-0333">Golgi apparatus</keyword>
<organism evidence="7 8">
    <name type="scientific">Aristolochia fimbriata</name>
    <name type="common">White veined hardy Dutchman's pipe vine</name>
    <dbReference type="NCBI Taxonomy" id="158543"/>
    <lineage>
        <taxon>Eukaryota</taxon>
        <taxon>Viridiplantae</taxon>
        <taxon>Streptophyta</taxon>
        <taxon>Embryophyta</taxon>
        <taxon>Tracheophyta</taxon>
        <taxon>Spermatophyta</taxon>
        <taxon>Magnoliopsida</taxon>
        <taxon>Magnoliidae</taxon>
        <taxon>Piperales</taxon>
        <taxon>Aristolochiaceae</taxon>
        <taxon>Aristolochia</taxon>
    </lineage>
</organism>
<evidence type="ECO:0000313" key="7">
    <source>
        <dbReference type="EMBL" id="KAG9452333.1"/>
    </source>
</evidence>
<evidence type="ECO:0000313" key="8">
    <source>
        <dbReference type="Proteomes" id="UP000825729"/>
    </source>
</evidence>
<dbReference type="SUPFAM" id="SSF52087">
    <property type="entry name" value="CRAL/TRIO domain"/>
    <property type="match status" value="1"/>
</dbReference>
<feature type="domain" description="CRAL-TRIO" evidence="6">
    <location>
        <begin position="151"/>
        <end position="325"/>
    </location>
</feature>